<dbReference type="Proteomes" id="UP001295423">
    <property type="component" value="Unassembled WGS sequence"/>
</dbReference>
<gene>
    <name evidence="2" type="ORF">CYCCA115_LOCUS11968</name>
</gene>
<evidence type="ECO:0000313" key="3">
    <source>
        <dbReference type="Proteomes" id="UP001295423"/>
    </source>
</evidence>
<proteinExistence type="predicted"/>
<organism evidence="2 3">
    <name type="scientific">Cylindrotheca closterium</name>
    <dbReference type="NCBI Taxonomy" id="2856"/>
    <lineage>
        <taxon>Eukaryota</taxon>
        <taxon>Sar</taxon>
        <taxon>Stramenopiles</taxon>
        <taxon>Ochrophyta</taxon>
        <taxon>Bacillariophyta</taxon>
        <taxon>Bacillariophyceae</taxon>
        <taxon>Bacillariophycidae</taxon>
        <taxon>Bacillariales</taxon>
        <taxon>Bacillariaceae</taxon>
        <taxon>Cylindrotheca</taxon>
    </lineage>
</organism>
<dbReference type="Gene3D" id="3.40.50.150">
    <property type="entry name" value="Vaccinia Virus protein VP39"/>
    <property type="match status" value="1"/>
</dbReference>
<keyword evidence="1" id="KW-1133">Transmembrane helix</keyword>
<dbReference type="SUPFAM" id="SSF53335">
    <property type="entry name" value="S-adenosyl-L-methionine-dependent methyltransferases"/>
    <property type="match status" value="1"/>
</dbReference>
<keyword evidence="1" id="KW-0472">Membrane</keyword>
<dbReference type="AlphaFoldDB" id="A0AAD2FQ83"/>
<keyword evidence="1" id="KW-0812">Transmembrane</keyword>
<dbReference type="EMBL" id="CAKOGP040001758">
    <property type="protein sequence ID" value="CAJ1949185.1"/>
    <property type="molecule type" value="Genomic_DNA"/>
</dbReference>
<evidence type="ECO:0000256" key="1">
    <source>
        <dbReference type="SAM" id="Phobius"/>
    </source>
</evidence>
<reference evidence="2" key="1">
    <citation type="submission" date="2023-08" db="EMBL/GenBank/DDBJ databases">
        <authorList>
            <person name="Audoor S."/>
            <person name="Bilcke G."/>
        </authorList>
    </citation>
    <scope>NUCLEOTIDE SEQUENCE</scope>
</reference>
<feature type="transmembrane region" description="Helical" evidence="1">
    <location>
        <begin position="21"/>
        <end position="39"/>
    </location>
</feature>
<evidence type="ECO:0000313" key="2">
    <source>
        <dbReference type="EMBL" id="CAJ1949185.1"/>
    </source>
</evidence>
<accession>A0AAD2FQ83</accession>
<comment type="caution">
    <text evidence="2">The sequence shown here is derived from an EMBL/GenBank/DDBJ whole genome shotgun (WGS) entry which is preliminary data.</text>
</comment>
<keyword evidence="3" id="KW-1185">Reference proteome</keyword>
<sequence>MDKEELRKQATRILRVTEQRVHKQSFVAFFLGFLISHLLSVGNFSVAKDNSAHLVVVSGESKSAESKSVNTKSVETESIEKASGLNALEHSDKHNTFVYHGKKSTTDTFTPFHRYMSELGSPSVHNFTVLPQQNSWLHYFEAYHNHMARFRGKGNVVFMEIGVQSGGKIPILRKYFGPGLTYIGLDINPSTKMFETTESDDFTVHIEIGDSGDPKFLDKIKAKYPHVDIFLDDGGHTMKQQMVAMEHMLPHVQPEGVYMCEDLGTSWKPNFGGIKFGSVGKDNKWVATTMVGLVHQSLDWFMAPANAGAGKGNTVLQDVKTIPDDRFDLSPESPSNRWWKTIPNQVKHIHYYSQIVVYEKGVTYQGAGWKTIGTRIPYKDSGTRERVDWKSIIGRLDGIFGEGLL</sequence>
<dbReference type="InterPro" id="IPR029063">
    <property type="entry name" value="SAM-dependent_MTases_sf"/>
</dbReference>
<protein>
    <submittedName>
        <fullName evidence="2">Uncharacterized protein</fullName>
    </submittedName>
</protein>
<name>A0AAD2FQ83_9STRA</name>